<dbReference type="Gene3D" id="1.10.10.2910">
    <property type="match status" value="1"/>
</dbReference>
<dbReference type="InterPro" id="IPR010359">
    <property type="entry name" value="IrrE_HExxH"/>
</dbReference>
<proteinExistence type="predicted"/>
<evidence type="ECO:0000313" key="2">
    <source>
        <dbReference type="EMBL" id="VYU40687.1"/>
    </source>
</evidence>
<dbReference type="Pfam" id="PF06114">
    <property type="entry name" value="Peptidase_M78"/>
    <property type="match status" value="1"/>
</dbReference>
<organism evidence="2">
    <name type="scientific">Enterococcus casseliflavus</name>
    <name type="common">Enterococcus flavescens</name>
    <dbReference type="NCBI Taxonomy" id="37734"/>
    <lineage>
        <taxon>Bacteria</taxon>
        <taxon>Bacillati</taxon>
        <taxon>Bacillota</taxon>
        <taxon>Bacilli</taxon>
        <taxon>Lactobacillales</taxon>
        <taxon>Enterococcaceae</taxon>
        <taxon>Enterococcus</taxon>
    </lineage>
</organism>
<name>A0A6N3ESN7_ENTCA</name>
<gene>
    <name evidence="2" type="ORF">ECLFYP2_03212</name>
</gene>
<dbReference type="RefSeq" id="WP_271814911.1">
    <property type="nucleotide sequence ID" value="NZ_CACRTX010000013.1"/>
</dbReference>
<reference evidence="2" key="1">
    <citation type="submission" date="2019-11" db="EMBL/GenBank/DDBJ databases">
        <authorList>
            <person name="Feng L."/>
        </authorList>
    </citation>
    <scope>NUCLEOTIDE SEQUENCE</scope>
    <source>
        <strain evidence="2">ECasseliflavusLFYP2</strain>
    </source>
</reference>
<dbReference type="AlphaFoldDB" id="A0A6N3ESN7"/>
<evidence type="ECO:0000259" key="1">
    <source>
        <dbReference type="Pfam" id="PF06114"/>
    </source>
</evidence>
<protein>
    <recommendedName>
        <fullName evidence="1">IrrE N-terminal-like domain-containing protein</fullName>
    </recommendedName>
</protein>
<sequence length="118" mass="13945">MDAQILEIVEKLNITIVYDEFLEDHGKYLPIVNIIVLNSKLNDFDMKRALLHELGHASEDQDNYELYKLSFVLKSKMEYAANRFMISYFTSEYDDIYNYSQLIEEFSIGMGYDVKYAK</sequence>
<feature type="domain" description="IrrE N-terminal-like" evidence="1">
    <location>
        <begin position="10"/>
        <end position="86"/>
    </location>
</feature>
<accession>A0A6N3ESN7</accession>
<dbReference type="EMBL" id="CACRTX010000013">
    <property type="protein sequence ID" value="VYU40687.1"/>
    <property type="molecule type" value="Genomic_DNA"/>
</dbReference>